<keyword evidence="2" id="KW-0547">Nucleotide-binding</keyword>
<dbReference type="SMART" id="SM00382">
    <property type="entry name" value="AAA"/>
    <property type="match status" value="1"/>
</dbReference>
<sequence>MSLQLINVRKSYGKNQVLNGIDIKLTNGIYGFLGANGVGKTTLFKIISGFITDYQGKIILPDVNEKKEVVLGFLPQSFTGYPDMTIQQFLLYLGSIKSNMSKDKLNKDIDEKLDLFNLEELRHKKLKELSGGQIRRVGLAQAFQLNPKIIMLDEPTTGLDPTERIKFKNYITGAGHDQIILLSTHIVSDLESISKEIFILKDGHFVMSGTEKDLIGECSGQVWEAEFKNELDLHNQMTDQTVSMIYDSEEKKKARIISSVPPFPEAIQVTPTLNDVYLVNFKKEERSSVR</sequence>
<gene>
    <name evidence="5" type="ORF">EDC19_0663</name>
</gene>
<keyword evidence="6" id="KW-1185">Reference proteome</keyword>
<evidence type="ECO:0000313" key="6">
    <source>
        <dbReference type="Proteomes" id="UP000294545"/>
    </source>
</evidence>
<evidence type="ECO:0000313" key="5">
    <source>
        <dbReference type="EMBL" id="TCK98243.1"/>
    </source>
</evidence>
<dbReference type="SUPFAM" id="SSF52540">
    <property type="entry name" value="P-loop containing nucleoside triphosphate hydrolases"/>
    <property type="match status" value="1"/>
</dbReference>
<reference evidence="5 6" key="1">
    <citation type="submission" date="2019-03" db="EMBL/GenBank/DDBJ databases">
        <title>Genomic Encyclopedia of Type Strains, Phase IV (KMG-IV): sequencing the most valuable type-strain genomes for metagenomic binning, comparative biology and taxonomic classification.</title>
        <authorList>
            <person name="Goeker M."/>
        </authorList>
    </citation>
    <scope>NUCLEOTIDE SEQUENCE [LARGE SCALE GENOMIC DNA]</scope>
    <source>
        <strain evidence="5 6">DSM 24176</strain>
    </source>
</reference>
<organism evidence="5 6">
    <name type="scientific">Natranaerovirga hydrolytica</name>
    <dbReference type="NCBI Taxonomy" id="680378"/>
    <lineage>
        <taxon>Bacteria</taxon>
        <taxon>Bacillati</taxon>
        <taxon>Bacillota</taxon>
        <taxon>Clostridia</taxon>
        <taxon>Lachnospirales</taxon>
        <taxon>Natranaerovirgaceae</taxon>
        <taxon>Natranaerovirga</taxon>
    </lineage>
</organism>
<keyword evidence="3 5" id="KW-0067">ATP-binding</keyword>
<evidence type="ECO:0000256" key="2">
    <source>
        <dbReference type="ARBA" id="ARBA00022741"/>
    </source>
</evidence>
<dbReference type="InterPro" id="IPR003593">
    <property type="entry name" value="AAA+_ATPase"/>
</dbReference>
<dbReference type="OrthoDB" id="9775135at2"/>
<dbReference type="PANTHER" id="PTHR42939:SF1">
    <property type="entry name" value="ABC TRANSPORTER ATP-BINDING PROTEIN ALBC-RELATED"/>
    <property type="match status" value="1"/>
</dbReference>
<dbReference type="Gene3D" id="3.40.50.300">
    <property type="entry name" value="P-loop containing nucleotide triphosphate hydrolases"/>
    <property type="match status" value="1"/>
</dbReference>
<proteinExistence type="predicted"/>
<dbReference type="EMBL" id="SMGQ01000011">
    <property type="protein sequence ID" value="TCK98243.1"/>
    <property type="molecule type" value="Genomic_DNA"/>
</dbReference>
<dbReference type="RefSeq" id="WP_132280474.1">
    <property type="nucleotide sequence ID" value="NZ_SMGQ01000011.1"/>
</dbReference>
<dbReference type="Pfam" id="PF00005">
    <property type="entry name" value="ABC_tran"/>
    <property type="match status" value="1"/>
</dbReference>
<accession>A0A4R1N6I5</accession>
<dbReference type="InterPro" id="IPR027417">
    <property type="entry name" value="P-loop_NTPase"/>
</dbReference>
<name>A0A4R1N6I5_9FIRM</name>
<keyword evidence="1" id="KW-0813">Transport</keyword>
<feature type="domain" description="ABC transporter" evidence="4">
    <location>
        <begin position="3"/>
        <end position="227"/>
    </location>
</feature>
<protein>
    <submittedName>
        <fullName evidence="5">ABC-2 type transport system ATP-binding protein</fullName>
    </submittedName>
</protein>
<evidence type="ECO:0000256" key="1">
    <source>
        <dbReference type="ARBA" id="ARBA00022448"/>
    </source>
</evidence>
<dbReference type="GO" id="GO:0016887">
    <property type="term" value="F:ATP hydrolysis activity"/>
    <property type="evidence" value="ECO:0007669"/>
    <property type="project" value="InterPro"/>
</dbReference>
<dbReference type="InterPro" id="IPR051782">
    <property type="entry name" value="ABC_Transporter_VariousFunc"/>
</dbReference>
<dbReference type="AlphaFoldDB" id="A0A4R1N6I5"/>
<dbReference type="Proteomes" id="UP000294545">
    <property type="component" value="Unassembled WGS sequence"/>
</dbReference>
<evidence type="ECO:0000256" key="3">
    <source>
        <dbReference type="ARBA" id="ARBA00022840"/>
    </source>
</evidence>
<dbReference type="InterPro" id="IPR017871">
    <property type="entry name" value="ABC_transporter-like_CS"/>
</dbReference>
<dbReference type="GO" id="GO:0005524">
    <property type="term" value="F:ATP binding"/>
    <property type="evidence" value="ECO:0007669"/>
    <property type="project" value="UniProtKB-KW"/>
</dbReference>
<dbReference type="PANTHER" id="PTHR42939">
    <property type="entry name" value="ABC TRANSPORTER ATP-BINDING PROTEIN ALBC-RELATED"/>
    <property type="match status" value="1"/>
</dbReference>
<dbReference type="InterPro" id="IPR003439">
    <property type="entry name" value="ABC_transporter-like_ATP-bd"/>
</dbReference>
<dbReference type="PROSITE" id="PS00211">
    <property type="entry name" value="ABC_TRANSPORTER_1"/>
    <property type="match status" value="1"/>
</dbReference>
<comment type="caution">
    <text evidence="5">The sequence shown here is derived from an EMBL/GenBank/DDBJ whole genome shotgun (WGS) entry which is preliminary data.</text>
</comment>
<dbReference type="PROSITE" id="PS50893">
    <property type="entry name" value="ABC_TRANSPORTER_2"/>
    <property type="match status" value="1"/>
</dbReference>
<evidence type="ECO:0000259" key="4">
    <source>
        <dbReference type="PROSITE" id="PS50893"/>
    </source>
</evidence>